<dbReference type="GO" id="GO:0005829">
    <property type="term" value="C:cytosol"/>
    <property type="evidence" value="ECO:0007669"/>
    <property type="project" value="TreeGrafter"/>
</dbReference>
<dbReference type="InterPro" id="IPR013670">
    <property type="entry name" value="EcoEI_R_C_dom"/>
</dbReference>
<dbReference type="GO" id="GO:0009307">
    <property type="term" value="P:DNA restriction-modification system"/>
    <property type="evidence" value="ECO:0007669"/>
    <property type="project" value="UniProtKB-KW"/>
</dbReference>
<dbReference type="PANTHER" id="PTHR47396:SF1">
    <property type="entry name" value="ATP-DEPENDENT HELICASE IRC3-RELATED"/>
    <property type="match status" value="1"/>
</dbReference>
<dbReference type="AlphaFoldDB" id="A0A0K2H2J5"/>
<dbReference type="GO" id="GO:0009035">
    <property type="term" value="F:type I site-specific deoxyribonuclease activity"/>
    <property type="evidence" value="ECO:0007669"/>
    <property type="project" value="UniProtKB-EC"/>
</dbReference>
<dbReference type="Pfam" id="PF00271">
    <property type="entry name" value="Helicase_C"/>
    <property type="match status" value="1"/>
</dbReference>
<dbReference type="CDD" id="cd18799">
    <property type="entry name" value="SF2_C_EcoAI-like"/>
    <property type="match status" value="1"/>
</dbReference>
<dbReference type="InterPro" id="IPR050742">
    <property type="entry name" value="Helicase_Restrict-Modif_Enz"/>
</dbReference>
<dbReference type="PANTHER" id="PTHR47396">
    <property type="entry name" value="TYPE I RESTRICTION ENZYME ECOKI R PROTEIN"/>
    <property type="match status" value="1"/>
</dbReference>
<evidence type="ECO:0000313" key="5">
    <source>
        <dbReference type="Proteomes" id="UP000058446"/>
    </source>
</evidence>
<dbReference type="Pfam" id="PF04313">
    <property type="entry name" value="HSDR_N"/>
    <property type="match status" value="1"/>
</dbReference>
<dbReference type="Gene3D" id="3.90.1570.30">
    <property type="match status" value="1"/>
</dbReference>
<dbReference type="REBASE" id="124505">
    <property type="entry name" value="Cla25ORF11860P"/>
</dbReference>
<dbReference type="InterPro" id="IPR027417">
    <property type="entry name" value="P-loop_NTPase"/>
</dbReference>
<keyword evidence="4" id="KW-0378">Hydrolase</keyword>
<dbReference type="InterPro" id="IPR025285">
    <property type="entry name" value="DUF4145"/>
</dbReference>
<keyword evidence="4" id="KW-0255">Endonuclease</keyword>
<feature type="domain" description="Helicase C-terminal" evidence="3">
    <location>
        <begin position="643"/>
        <end position="813"/>
    </location>
</feature>
<dbReference type="SMART" id="SM00487">
    <property type="entry name" value="DEXDc"/>
    <property type="match status" value="1"/>
</dbReference>
<proteinExistence type="predicted"/>
<dbReference type="GO" id="GO:0003677">
    <property type="term" value="F:DNA binding"/>
    <property type="evidence" value="ECO:0007669"/>
    <property type="project" value="UniProtKB-KW"/>
</dbReference>
<name>A0A0K2H2J5_9CORY</name>
<dbReference type="STRING" id="1408189.CLAC_11860"/>
<protein>
    <submittedName>
        <fullName evidence="4">Type I restriction endonuclease</fullName>
    </submittedName>
</protein>
<dbReference type="GO" id="GO:0005524">
    <property type="term" value="F:ATP binding"/>
    <property type="evidence" value="ECO:0007669"/>
    <property type="project" value="UniProtKB-KW"/>
</dbReference>
<dbReference type="CDD" id="cd18032">
    <property type="entry name" value="DEXHc_RE_I_III_res"/>
    <property type="match status" value="1"/>
</dbReference>
<dbReference type="EMBL" id="CP006841">
    <property type="protein sequence ID" value="ALA68260.1"/>
    <property type="molecule type" value="Genomic_DNA"/>
</dbReference>
<feature type="coiled-coil region" evidence="1">
    <location>
        <begin position="189"/>
        <end position="234"/>
    </location>
</feature>
<evidence type="ECO:0000256" key="1">
    <source>
        <dbReference type="SAM" id="Coils"/>
    </source>
</evidence>
<gene>
    <name evidence="4" type="ORF">CLAC_11860</name>
</gene>
<dbReference type="Pfam" id="PF13643">
    <property type="entry name" value="DUF4145"/>
    <property type="match status" value="1"/>
</dbReference>
<organism evidence="4 5">
    <name type="scientific">Corynebacterium lactis RW2-5</name>
    <dbReference type="NCBI Taxonomy" id="1408189"/>
    <lineage>
        <taxon>Bacteria</taxon>
        <taxon>Bacillati</taxon>
        <taxon>Actinomycetota</taxon>
        <taxon>Actinomycetes</taxon>
        <taxon>Mycobacteriales</taxon>
        <taxon>Corynebacteriaceae</taxon>
        <taxon>Corynebacterium</taxon>
    </lineage>
</organism>
<dbReference type="Proteomes" id="UP000058446">
    <property type="component" value="Chromosome"/>
</dbReference>
<dbReference type="SUPFAM" id="SSF52540">
    <property type="entry name" value="P-loop containing nucleoside triphosphate hydrolases"/>
    <property type="match status" value="1"/>
</dbReference>
<dbReference type="InterPro" id="IPR007409">
    <property type="entry name" value="Restrct_endonuc_type1_HsdR_N"/>
</dbReference>
<dbReference type="Gene3D" id="3.40.50.300">
    <property type="entry name" value="P-loop containing nucleotide triphosphate hydrolases"/>
    <property type="match status" value="2"/>
</dbReference>
<dbReference type="InterPro" id="IPR001650">
    <property type="entry name" value="Helicase_C-like"/>
</dbReference>
<accession>A0A0K2H2J5</accession>
<evidence type="ECO:0000259" key="2">
    <source>
        <dbReference type="PROSITE" id="PS51192"/>
    </source>
</evidence>
<dbReference type="InterPro" id="IPR006935">
    <property type="entry name" value="Helicase/UvrB_N"/>
</dbReference>
<feature type="domain" description="Helicase ATP-binding" evidence="2">
    <location>
        <begin position="405"/>
        <end position="556"/>
    </location>
</feature>
<evidence type="ECO:0000313" key="4">
    <source>
        <dbReference type="EMBL" id="ALA68260.1"/>
    </source>
</evidence>
<sequence>MDCRHAEEAAVSNPRAAAVQTRFVAEQVVRHIGAFFGGTAPSDPADQGTFSDLTRSPQFRRNVPDIIQSKVHAIRKIGNLAAHNPKYLAPEVAINVVAHLYDLLAWAAANVAGQGKKALPAAPFDKSILLEAPKHNTATDAQRNAELKKLTAELAARDNAAKESALLLSKERAQRLLERQSHLREQEKFRKARAEALEGQARIDELQAANEELKRQLEQALENARQELVVAQSNAGQVDTSASYAISEAQTRRDITDPMLAEAGFTPAAGNVRYEVTLPSGRADYVLYGSDGKALAVVEAKKPAIEASAACEQARQYADDLEKQYGQRPLIYYANGHVVKLWDDAANLPGGHGYPPRSVEGYATADELYRIIHNRTLRAPLSETDIDQSIAGRNYQQKAIRAVTEHFEAGHRHSLLVMATGTGKTRTAIALTKMMQQARWAKNVLFLADRKALVNQAAKNFHALYGESGVVNLLDNPGSIGSVYVCTYQTIISQLGTEFSPYAFDLIIVDEAHRSIYRRYKRIFEYFDSLLFGLTATPRNEVDHNTYSLFHLEDGKPTGEYSLAEAVADNYLVPFRPYAGETLILRRGINFDELSDEEKLQLDDLDWGTDDDGNPIEAPEGASADEINAKLFNHSTIELVLRQVLENGIKVEGADRLGKTIIFARNKKHAELIFDHLVDINPVLNCAVITHDNSRAQTLIDNFGSTKPGSIDVAISVDMLDTGIDVPSVVNLVFFKPVYSKTKFWQMMGRGTRLCENLFGPGQHKTEFFVFDYCGNLDYFTSEISYTETAGSRQKSLSERLFTQRLRMLDSLADGPLAHDTKALLRRQLDDVPDTSALVRPVDRPVLAKYRREASWDNLASADLAEMEQRLAHLPFKSAGENEFAKRFDLLIVTMQVALAEGKEISDNKRGRVQHIANNLLTKLNVPAIAQQSERLEQAVSPEWWEGITPDDLELLRRGVRGLVQYVDKGKRNQVVIDVADELGELRMVDVPLAGASTTVTGSSVEDKIREVIEAHGDALVLQKIRRAKTLSSVDIAALEELVASAGIADVAGLRDQLGMSLPRFVRGLVGLEEAAAREAFADFLDGTKLNSVQLDFMNRLIRGLVLNGVVTMSELFDSPYADHGTPFDVFDDNIATVTDIKDRLDRIARSAELMEMEHTDGRASPSIGP</sequence>
<keyword evidence="1" id="KW-0175">Coiled coil</keyword>
<dbReference type="InterPro" id="IPR014001">
    <property type="entry name" value="Helicase_ATP-bd"/>
</dbReference>
<dbReference type="PROSITE" id="PS51194">
    <property type="entry name" value="HELICASE_CTER"/>
    <property type="match status" value="1"/>
</dbReference>
<dbReference type="PATRIC" id="fig|1408189.4.peg.2393"/>
<reference evidence="4 5" key="1">
    <citation type="submission" date="2013-10" db="EMBL/GenBank/DDBJ databases">
        <title>Complete genome sequence of Corynebacterium lactis DSM 45799(T), isolated from raw cow milk.</title>
        <authorList>
            <person name="Ruckert C."/>
            <person name="Albersmeier A."/>
            <person name="Lipski A."/>
            <person name="Kalinowski J."/>
        </authorList>
    </citation>
    <scope>NUCLEOTIDE SEQUENCE [LARGE SCALE GENOMIC DNA]</scope>
    <source>
        <strain evidence="4 5">RW2-5</strain>
    </source>
</reference>
<keyword evidence="4" id="KW-0540">Nuclease</keyword>
<dbReference type="PROSITE" id="PS51192">
    <property type="entry name" value="HELICASE_ATP_BIND_1"/>
    <property type="match status" value="1"/>
</dbReference>
<dbReference type="Pfam" id="PF08463">
    <property type="entry name" value="EcoEI_R_C"/>
    <property type="match status" value="1"/>
</dbReference>
<evidence type="ECO:0000259" key="3">
    <source>
        <dbReference type="PROSITE" id="PS51194"/>
    </source>
</evidence>
<keyword evidence="5" id="KW-1185">Reference proteome</keyword>
<dbReference type="KEGG" id="clw:CLAC_11860"/>
<dbReference type="Pfam" id="PF04851">
    <property type="entry name" value="ResIII"/>
    <property type="match status" value="1"/>
</dbReference>